<proteinExistence type="predicted"/>
<evidence type="ECO:0000313" key="2">
    <source>
        <dbReference type="EMBL" id="MER6618005.1"/>
    </source>
</evidence>
<reference evidence="2 3" key="1">
    <citation type="submission" date="2024-06" db="EMBL/GenBank/DDBJ databases">
        <title>The Natural Products Discovery Center: Release of the First 8490 Sequenced Strains for Exploring Actinobacteria Biosynthetic Diversity.</title>
        <authorList>
            <person name="Kalkreuter E."/>
            <person name="Kautsar S.A."/>
            <person name="Yang D."/>
            <person name="Bader C.D."/>
            <person name="Teijaro C.N."/>
            <person name="Fluegel L."/>
            <person name="Davis C.M."/>
            <person name="Simpson J.R."/>
            <person name="Lauterbach L."/>
            <person name="Steele A.D."/>
            <person name="Gui C."/>
            <person name="Meng S."/>
            <person name="Li G."/>
            <person name="Viehrig K."/>
            <person name="Ye F."/>
            <person name="Su P."/>
            <person name="Kiefer A.F."/>
            <person name="Nichols A."/>
            <person name="Cepeda A.J."/>
            <person name="Yan W."/>
            <person name="Fan B."/>
            <person name="Jiang Y."/>
            <person name="Adhikari A."/>
            <person name="Zheng C.-J."/>
            <person name="Schuster L."/>
            <person name="Cowan T.M."/>
            <person name="Smanski M.J."/>
            <person name="Chevrette M.G."/>
            <person name="De Carvalho L.P.S."/>
            <person name="Shen B."/>
        </authorList>
    </citation>
    <scope>NUCLEOTIDE SEQUENCE [LARGE SCALE GENOMIC DNA]</scope>
    <source>
        <strain evidence="2 3">NPDC000837</strain>
    </source>
</reference>
<keyword evidence="3" id="KW-1185">Reference proteome</keyword>
<sequence>MTRRNAPLSITGGRLLVERRRTRPIAHVAAERGISRACTSKWVSRCRRFGEIGLLERSPTSCRRPGGGRRQGVRRGRLPRRGHGGRSRGSSREPARCRLRRR</sequence>
<protein>
    <submittedName>
        <fullName evidence="2">Leucine zipper domain-containing protein</fullName>
    </submittedName>
</protein>
<dbReference type="SUPFAM" id="SSF46689">
    <property type="entry name" value="Homeodomain-like"/>
    <property type="match status" value="1"/>
</dbReference>
<feature type="region of interest" description="Disordered" evidence="1">
    <location>
        <begin position="57"/>
        <end position="102"/>
    </location>
</feature>
<evidence type="ECO:0000313" key="3">
    <source>
        <dbReference type="Proteomes" id="UP001445472"/>
    </source>
</evidence>
<organism evidence="2 3">
    <name type="scientific">Streptomyces xantholiticus</name>
    <dbReference type="NCBI Taxonomy" id="68285"/>
    <lineage>
        <taxon>Bacteria</taxon>
        <taxon>Bacillati</taxon>
        <taxon>Actinomycetota</taxon>
        <taxon>Actinomycetes</taxon>
        <taxon>Kitasatosporales</taxon>
        <taxon>Streptomycetaceae</taxon>
        <taxon>Streptomyces</taxon>
    </lineage>
</organism>
<comment type="caution">
    <text evidence="2">The sequence shown here is derived from an EMBL/GenBank/DDBJ whole genome shotgun (WGS) entry which is preliminary data.</text>
</comment>
<accession>A0ABV1V5W9</accession>
<name>A0ABV1V5W9_9ACTN</name>
<dbReference type="Proteomes" id="UP001445472">
    <property type="component" value="Unassembled WGS sequence"/>
</dbReference>
<evidence type="ECO:0000256" key="1">
    <source>
        <dbReference type="SAM" id="MobiDB-lite"/>
    </source>
</evidence>
<feature type="compositionally biased region" description="Basic residues" evidence="1">
    <location>
        <begin position="71"/>
        <end position="86"/>
    </location>
</feature>
<gene>
    <name evidence="2" type="ORF">ABT276_32780</name>
</gene>
<dbReference type="InterPro" id="IPR009057">
    <property type="entry name" value="Homeodomain-like_sf"/>
</dbReference>
<dbReference type="EMBL" id="JBEPBX010000049">
    <property type="protein sequence ID" value="MER6618005.1"/>
    <property type="molecule type" value="Genomic_DNA"/>
</dbReference>